<dbReference type="InterPro" id="IPR001260">
    <property type="entry name" value="Coprogen_oxidase_aer"/>
</dbReference>
<evidence type="ECO:0000256" key="4">
    <source>
        <dbReference type="ARBA" id="ARBA00012869"/>
    </source>
</evidence>
<evidence type="ECO:0000256" key="9">
    <source>
        <dbReference type="ARBA" id="ARBA00023244"/>
    </source>
</evidence>
<dbReference type="SUPFAM" id="SSF102886">
    <property type="entry name" value="Coproporphyrinogen III oxidase"/>
    <property type="match status" value="1"/>
</dbReference>
<protein>
    <recommendedName>
        <fullName evidence="4">coproporphyrinogen oxidase</fullName>
        <ecNumber evidence="4">1.3.3.3</ecNumber>
    </recommendedName>
</protein>
<evidence type="ECO:0000256" key="3">
    <source>
        <dbReference type="ARBA" id="ARBA00011738"/>
    </source>
</evidence>
<comment type="subunit">
    <text evidence="3">Homodimer.</text>
</comment>
<dbReference type="EMBL" id="CP003789">
    <property type="protein sequence ID" value="AGA64833.1"/>
    <property type="molecule type" value="Genomic_DNA"/>
</dbReference>
<dbReference type="GO" id="GO:0006782">
    <property type="term" value="P:protoporphyrinogen IX biosynthetic process"/>
    <property type="evidence" value="ECO:0007669"/>
    <property type="project" value="TreeGrafter"/>
</dbReference>
<dbReference type="PANTHER" id="PTHR10755">
    <property type="entry name" value="COPROPORPHYRINOGEN III OXIDASE, MITOCHONDRIAL"/>
    <property type="match status" value="1"/>
</dbReference>
<keyword evidence="8" id="KW-0350">Heme biosynthesis</keyword>
<dbReference type="Pfam" id="PF01218">
    <property type="entry name" value="Coprogen_oxidas"/>
    <property type="match status" value="1"/>
</dbReference>
<name>L0EVY2_LIBCB</name>
<dbReference type="Proteomes" id="UP000010799">
    <property type="component" value="Chromosome"/>
</dbReference>
<gene>
    <name evidence="10" type="ordered locus">B488_08410</name>
</gene>
<dbReference type="KEGG" id="lcc:B488_08410"/>
<evidence type="ECO:0000256" key="5">
    <source>
        <dbReference type="ARBA" id="ARBA00022490"/>
    </source>
</evidence>
<dbReference type="RefSeq" id="WP_015273260.1">
    <property type="nucleotide sequence ID" value="NC_019907.1"/>
</dbReference>
<keyword evidence="7 10" id="KW-0560">Oxidoreductase</keyword>
<dbReference type="PIRSF" id="PIRSF000166">
    <property type="entry name" value="Coproporphyri_ox"/>
    <property type="match status" value="1"/>
</dbReference>
<dbReference type="EC" id="1.3.3.3" evidence="4"/>
<evidence type="ECO:0000256" key="8">
    <source>
        <dbReference type="ARBA" id="ARBA00023133"/>
    </source>
</evidence>
<evidence type="ECO:0000313" key="11">
    <source>
        <dbReference type="Proteomes" id="UP000010799"/>
    </source>
</evidence>
<comment type="pathway">
    <text evidence="1">Porphyrin-containing compound metabolism; protoporphyrin-IX biosynthesis; protoporphyrinogen-IX from coproporphyrinogen-III (O2 route): step 1/1.</text>
</comment>
<dbReference type="InterPro" id="IPR018375">
    <property type="entry name" value="Coprogen_oxidase_CS"/>
</dbReference>
<dbReference type="Gene3D" id="3.40.1500.10">
    <property type="entry name" value="Coproporphyrinogen III oxidase, aerobic"/>
    <property type="match status" value="1"/>
</dbReference>
<reference evidence="10 11" key="1">
    <citation type="journal article" date="2012" name="Stand. Genomic Sci.">
        <title>Complete genome sequence of Liberibacter crescens BT-1.</title>
        <authorList>
            <person name="Leonard M.T."/>
            <person name="Fagen J.R."/>
            <person name="Davis-Richardson A.G."/>
            <person name="Davis M.J."/>
            <person name="Triplett E.W."/>
        </authorList>
    </citation>
    <scope>NUCLEOTIDE SEQUENCE [LARGE SCALE GENOMIC DNA]</scope>
    <source>
        <strain evidence="10 11">BT-1</strain>
    </source>
</reference>
<evidence type="ECO:0000256" key="7">
    <source>
        <dbReference type="ARBA" id="ARBA00023002"/>
    </source>
</evidence>
<keyword evidence="6" id="KW-0479">Metal-binding</keyword>
<dbReference type="GO" id="GO:0004109">
    <property type="term" value="F:coproporphyrinogen oxidase activity"/>
    <property type="evidence" value="ECO:0007669"/>
    <property type="project" value="UniProtKB-EC"/>
</dbReference>
<dbReference type="eggNOG" id="COG0408">
    <property type="taxonomic scope" value="Bacteria"/>
</dbReference>
<evidence type="ECO:0000256" key="2">
    <source>
        <dbReference type="ARBA" id="ARBA00010644"/>
    </source>
</evidence>
<dbReference type="AlphaFoldDB" id="L0EVY2"/>
<keyword evidence="9" id="KW-0627">Porphyrin biosynthesis</keyword>
<accession>L0EVY2</accession>
<organism evidence="10 11">
    <name type="scientific">Liberibacter crescens (strain BT-1)</name>
    <dbReference type="NCBI Taxonomy" id="1215343"/>
    <lineage>
        <taxon>Bacteria</taxon>
        <taxon>Pseudomonadati</taxon>
        <taxon>Pseudomonadota</taxon>
        <taxon>Alphaproteobacteria</taxon>
        <taxon>Hyphomicrobiales</taxon>
        <taxon>Rhizobiaceae</taxon>
        <taxon>Liberibacter</taxon>
    </lineage>
</organism>
<sequence>MTIPHLPLGLPEDIEERKIIAQQWFRSLQETVCLVFEELEDALTGPLSDRPPGRFCSKNWLRDHDNNKDLGGGCMAILHGRVFEKAAVLVSTVYGELSSEFRAQIPGTSEDPSFWSSGFSLIAHPCNPNVPAVHINTRMMITSSYWFGGGTDLTPLLERRRVVDDGDSLFFHGSLKSLCQKHKVADYERYKSWCDDYFFLKHRQESRGIGGIFFDWLHSSEKTGGISADFSFIRALGECFREIYPELVRRNFNTPFTDQDREEQLIRRGRYVEFNLLYDRGTTFGLKTGGNIEAILSSLPPLVRWK</sequence>
<dbReference type="GO" id="GO:0046872">
    <property type="term" value="F:metal ion binding"/>
    <property type="evidence" value="ECO:0007669"/>
    <property type="project" value="UniProtKB-KW"/>
</dbReference>
<dbReference type="InterPro" id="IPR036406">
    <property type="entry name" value="Coprogen_oxidase_aer_sf"/>
</dbReference>
<keyword evidence="11" id="KW-1185">Reference proteome</keyword>
<dbReference type="FunFam" id="3.40.1500.10:FF:000005">
    <property type="entry name" value="Oxygen-dependent coproporphyrinogen-III oxidase"/>
    <property type="match status" value="1"/>
</dbReference>
<evidence type="ECO:0000256" key="1">
    <source>
        <dbReference type="ARBA" id="ARBA00005168"/>
    </source>
</evidence>
<dbReference type="GO" id="GO:0005737">
    <property type="term" value="C:cytoplasm"/>
    <property type="evidence" value="ECO:0007669"/>
    <property type="project" value="TreeGrafter"/>
</dbReference>
<dbReference type="HOGENOM" id="CLU_026169_0_1_5"/>
<evidence type="ECO:0000256" key="6">
    <source>
        <dbReference type="ARBA" id="ARBA00022723"/>
    </source>
</evidence>
<dbReference type="NCBIfam" id="NF003727">
    <property type="entry name" value="PRK05330.1"/>
    <property type="match status" value="1"/>
</dbReference>
<comment type="similarity">
    <text evidence="2">Belongs to the aerobic coproporphyrinogen-III oxidase family.</text>
</comment>
<dbReference type="PROSITE" id="PS01021">
    <property type="entry name" value="COPROGEN_OXIDASE"/>
    <property type="match status" value="1"/>
</dbReference>
<dbReference type="PANTHER" id="PTHR10755:SF0">
    <property type="entry name" value="OXYGEN-DEPENDENT COPROPORPHYRINOGEN-III OXIDASE, MITOCHONDRIAL"/>
    <property type="match status" value="1"/>
</dbReference>
<keyword evidence="5" id="KW-0963">Cytoplasm</keyword>
<evidence type="ECO:0000313" key="10">
    <source>
        <dbReference type="EMBL" id="AGA64833.1"/>
    </source>
</evidence>
<proteinExistence type="inferred from homology"/>
<dbReference type="PATRIC" id="fig|1215343.11.peg.867"/>
<dbReference type="PRINTS" id="PR00073">
    <property type="entry name" value="COPRGNOXDASE"/>
</dbReference>
<dbReference type="STRING" id="1215343.B488_08410"/>